<accession>A0A4P6KGR2</accession>
<dbReference type="GO" id="GO:0016740">
    <property type="term" value="F:transferase activity"/>
    <property type="evidence" value="ECO:0007669"/>
    <property type="project" value="UniProtKB-KW"/>
</dbReference>
<dbReference type="EMBL" id="CP035806">
    <property type="protein sequence ID" value="QBE49423.1"/>
    <property type="molecule type" value="Genomic_DNA"/>
</dbReference>
<evidence type="ECO:0000313" key="1">
    <source>
        <dbReference type="EMBL" id="QBE49423.1"/>
    </source>
</evidence>
<dbReference type="Proteomes" id="UP000289260">
    <property type="component" value="Chromosome"/>
</dbReference>
<evidence type="ECO:0000313" key="2">
    <source>
        <dbReference type="Proteomes" id="UP000289260"/>
    </source>
</evidence>
<dbReference type="OrthoDB" id="9813214at2"/>
<gene>
    <name evidence="1" type="ORF">EVS81_11725</name>
</gene>
<keyword evidence="1" id="KW-0808">Transferase</keyword>
<dbReference type="SUPFAM" id="SSF53756">
    <property type="entry name" value="UDP-Glycosyltransferase/glycogen phosphorylase"/>
    <property type="match status" value="1"/>
</dbReference>
<dbReference type="RefSeq" id="WP_130110550.1">
    <property type="nucleotide sequence ID" value="NZ_CP035806.1"/>
</dbReference>
<protein>
    <submittedName>
        <fullName evidence="1">Glycosyltransferase family 1 protein</fullName>
    </submittedName>
</protein>
<name>A0A4P6KGR2_9MICO</name>
<organism evidence="1 2">
    <name type="scientific">Leucobacter triazinivorans</name>
    <dbReference type="NCBI Taxonomy" id="1784719"/>
    <lineage>
        <taxon>Bacteria</taxon>
        <taxon>Bacillati</taxon>
        <taxon>Actinomycetota</taxon>
        <taxon>Actinomycetes</taxon>
        <taxon>Micrococcales</taxon>
        <taxon>Microbacteriaceae</taxon>
        <taxon>Leucobacter</taxon>
    </lineage>
</organism>
<proteinExistence type="predicted"/>
<dbReference type="KEGG" id="ltr:EVS81_11725"/>
<sequence length="384" mass="42298">MNAASRNGAKPTLLVLSFTEIVHDARVKKQALLFAEDFEVVTCGYGEAVRPDIEHIRLDPSVPVAAKYLEAALVRSRLYGVAFATDFRSRRAADLLRGRRFDTVIANELETLPLAYRLVVPERVLLDLHEFYPGLHDDIPVWVQVRKPYQEWLLRRGTRAGAATTVSDTIAERYRSEFGIPCGVVRNAAPYREDLAPGAVGDTIRLVHAGVTAANRRPEVMMRAAARSRTDLTLDLYMTQQDTPFGRELQALAAELGPRITLHPPVPHAELVETLNRYDAGLHVLPPTNTNIELALPNKFFDSVQARLGMVIGPTADMAKLLREYNLGSVAEGFDEDAVVAALDALEPSTVAAWKANADVHARELSAQAQQRAWLELVAGLLAA</sequence>
<reference evidence="1 2" key="1">
    <citation type="submission" date="2019-02" db="EMBL/GenBank/DDBJ databases">
        <authorList>
            <person name="Sun L."/>
            <person name="Pan D."/>
            <person name="Wu X."/>
        </authorList>
    </citation>
    <scope>NUCLEOTIDE SEQUENCE [LARGE SCALE GENOMIC DNA]</scope>
    <source>
        <strain evidence="1 2">JW-1</strain>
    </source>
</reference>
<dbReference type="Gene3D" id="3.40.50.2000">
    <property type="entry name" value="Glycogen Phosphorylase B"/>
    <property type="match status" value="1"/>
</dbReference>
<dbReference type="AlphaFoldDB" id="A0A4P6KGR2"/>
<keyword evidence="2" id="KW-1185">Reference proteome</keyword>